<evidence type="ECO:0000256" key="1">
    <source>
        <dbReference type="SAM" id="Phobius"/>
    </source>
</evidence>
<feature type="transmembrane region" description="Helical" evidence="1">
    <location>
        <begin position="12"/>
        <end position="33"/>
    </location>
</feature>
<dbReference type="Proteomes" id="UP001332192">
    <property type="component" value="Chromosome"/>
</dbReference>
<name>A0ABZ1BYU3_9FIRM</name>
<feature type="transmembrane region" description="Helical" evidence="1">
    <location>
        <begin position="54"/>
        <end position="79"/>
    </location>
</feature>
<dbReference type="EMBL" id="CP141615">
    <property type="protein sequence ID" value="WRP17775.1"/>
    <property type="molecule type" value="Genomic_DNA"/>
</dbReference>
<proteinExistence type="predicted"/>
<evidence type="ECO:0000313" key="3">
    <source>
        <dbReference type="Proteomes" id="UP001332192"/>
    </source>
</evidence>
<keyword evidence="1" id="KW-0472">Membrane</keyword>
<protein>
    <submittedName>
        <fullName evidence="2">Uncharacterized protein</fullName>
    </submittedName>
</protein>
<accession>A0ABZ1BYU3</accession>
<keyword evidence="1" id="KW-0812">Transmembrane</keyword>
<sequence>MAHWGEAWMPWMTWLAVGTVGVTGAGYALSWYRTRAARRRFHFVTRRDRRQLEIWRTAFLIGVLGTVAGLAAAVLSTLVTL</sequence>
<evidence type="ECO:0000313" key="2">
    <source>
        <dbReference type="EMBL" id="WRP17775.1"/>
    </source>
</evidence>
<organism evidence="2 3">
    <name type="scientific">Carboxydichorda subterranea</name>
    <dbReference type="NCBI Taxonomy" id="3109565"/>
    <lineage>
        <taxon>Bacteria</taxon>
        <taxon>Bacillati</taxon>
        <taxon>Bacillota</taxon>
        <taxon>Limnochordia</taxon>
        <taxon>Limnochordales</taxon>
        <taxon>Geochordaceae</taxon>
        <taxon>Carboxydichorda</taxon>
    </lineage>
</organism>
<keyword evidence="3" id="KW-1185">Reference proteome</keyword>
<keyword evidence="1" id="KW-1133">Transmembrane helix</keyword>
<gene>
    <name evidence="2" type="ORF">U7230_01835</name>
</gene>
<reference evidence="2 3" key="1">
    <citation type="journal article" date="2024" name="Front. Microbiol.">
        <title>Novel thermophilic genera Geochorda gen. nov. and Carboxydochorda gen. nov. from the deep terrestrial subsurface reveal the ecophysiological diversity in the class Limnochordia.</title>
        <authorList>
            <person name="Karnachuk O.V."/>
            <person name="Lukina A.P."/>
            <person name="Avakyan M.R."/>
            <person name="Kadnikov V.V."/>
            <person name="Begmatov S."/>
            <person name="Beletsky A.V."/>
            <person name="Vlasova K.G."/>
            <person name="Novikov A.A."/>
            <person name="Shcherbakova V.A."/>
            <person name="Mardanov A.V."/>
            <person name="Ravin N.V."/>
        </authorList>
    </citation>
    <scope>NUCLEOTIDE SEQUENCE [LARGE SCALE GENOMIC DNA]</scope>
    <source>
        <strain evidence="2 3">L945</strain>
    </source>
</reference>
<dbReference type="RefSeq" id="WP_324717045.1">
    <property type="nucleotide sequence ID" value="NZ_CP141615.1"/>
</dbReference>